<evidence type="ECO:0000313" key="3">
    <source>
        <dbReference type="EMBL" id="KAF1991066.1"/>
    </source>
</evidence>
<protein>
    <recommendedName>
        <fullName evidence="2">Transcription initiation factor IIE subunit alpha N-terminal domain-containing protein</fullName>
    </recommendedName>
</protein>
<accession>A0A6G1HCV9</accession>
<name>A0A6G1HCV9_9PEZI</name>
<evidence type="ECO:0000256" key="1">
    <source>
        <dbReference type="SAM" id="MobiDB-lite"/>
    </source>
</evidence>
<dbReference type="PANTHER" id="PTHR13097">
    <property type="entry name" value="TRANSCRIPTION INITIATION FACTOR IIE, ALPHA SUBUNIT"/>
    <property type="match status" value="1"/>
</dbReference>
<keyword evidence="4" id="KW-1185">Reference proteome</keyword>
<dbReference type="InterPro" id="IPR024550">
    <property type="entry name" value="TFIIEa/SarR/Rpc3_HTH_dom"/>
</dbReference>
<feature type="region of interest" description="Disordered" evidence="1">
    <location>
        <begin position="290"/>
        <end position="363"/>
    </location>
</feature>
<feature type="compositionally biased region" description="Acidic residues" evidence="1">
    <location>
        <begin position="348"/>
        <end position="359"/>
    </location>
</feature>
<dbReference type="GO" id="GO:0005673">
    <property type="term" value="C:transcription factor TFIIE complex"/>
    <property type="evidence" value="ECO:0007669"/>
    <property type="project" value="TreeGrafter"/>
</dbReference>
<dbReference type="Proteomes" id="UP000800041">
    <property type="component" value="Unassembled WGS sequence"/>
</dbReference>
<feature type="region of interest" description="Disordered" evidence="1">
    <location>
        <begin position="378"/>
        <end position="498"/>
    </location>
</feature>
<feature type="compositionally biased region" description="Basic and acidic residues" evidence="1">
    <location>
        <begin position="304"/>
        <end position="317"/>
    </location>
</feature>
<feature type="compositionally biased region" description="Basic and acidic residues" evidence="1">
    <location>
        <begin position="379"/>
        <end position="390"/>
    </location>
</feature>
<dbReference type="SMART" id="SM00531">
    <property type="entry name" value="TFIIE"/>
    <property type="match status" value="1"/>
</dbReference>
<feature type="compositionally biased region" description="Polar residues" evidence="1">
    <location>
        <begin position="437"/>
        <end position="446"/>
    </location>
</feature>
<dbReference type="AlphaFoldDB" id="A0A6G1HCV9"/>
<sequence length="498" mass="54222">MDHAHILLRTVVRAFYEVEHIVILDALIRHKALSSADVGSLFGSEKAKASGKDYLNACGRLKEAGLVSSFPRQEIKEGAHKPITKEYWFINVRYAIDAIKYKIHMLHDHVKVETSENSGRKDLSCKRCGSEYALLDVVDNIDPLGRGSGFLCRKCGAVLDNPPETEEAAAALGDRPASFNKQFRPITDLLQLIDESPIPDVTGEQAFEERVPLPRDLAPGQVKPEAEPTIFKPSAVRGLQAQAEKVETTITTASEESAKQKEEKAAEARKIQEQNQMPAWMAQSTVRMDGFAGEPSSAPVRRAAALDKGPDDSESKPEITPAFDDFYAALEKEREAQASQVPPAAAGSDEDEDEDDFEDAIPALRVSSEALVNASAKQVDLKVDQDKSLLKSENSGLLGTPGLQRTSEPGSSGSSKRARSDDDDDEDEVPLAKKSKQANGDLNGMTNGDHKPVQKQEKTEDAQLLAEKVKAESSNGEEKTQIGPADEDSDADEFEDVV</sequence>
<feature type="region of interest" description="Disordered" evidence="1">
    <location>
        <begin position="250"/>
        <end position="272"/>
    </location>
</feature>
<dbReference type="EMBL" id="ML977140">
    <property type="protein sequence ID" value="KAF1991066.1"/>
    <property type="molecule type" value="Genomic_DNA"/>
</dbReference>
<dbReference type="OrthoDB" id="361102at2759"/>
<feature type="compositionally biased region" description="Acidic residues" evidence="1">
    <location>
        <begin position="485"/>
        <end position="498"/>
    </location>
</feature>
<evidence type="ECO:0000313" key="4">
    <source>
        <dbReference type="Proteomes" id="UP000800041"/>
    </source>
</evidence>
<dbReference type="Pfam" id="PF02002">
    <property type="entry name" value="TFIIE_alpha"/>
    <property type="match status" value="1"/>
</dbReference>
<evidence type="ECO:0000259" key="2">
    <source>
        <dbReference type="SMART" id="SM00531"/>
    </source>
</evidence>
<dbReference type="InterPro" id="IPR039997">
    <property type="entry name" value="TFE"/>
</dbReference>
<feature type="compositionally biased region" description="Polar residues" evidence="1">
    <location>
        <begin position="391"/>
        <end position="415"/>
    </location>
</feature>
<proteinExistence type="predicted"/>
<feature type="domain" description="Transcription initiation factor IIE subunit alpha N-terminal" evidence="2">
    <location>
        <begin position="18"/>
        <end position="170"/>
    </location>
</feature>
<dbReference type="GO" id="GO:0006367">
    <property type="term" value="P:transcription initiation at RNA polymerase II promoter"/>
    <property type="evidence" value="ECO:0007669"/>
    <property type="project" value="InterPro"/>
</dbReference>
<feature type="compositionally biased region" description="Basic and acidic residues" evidence="1">
    <location>
        <begin position="448"/>
        <end position="480"/>
    </location>
</feature>
<gene>
    <name evidence="3" type="ORF">K402DRAFT_346969</name>
</gene>
<dbReference type="InterPro" id="IPR002853">
    <property type="entry name" value="TFIIE_asu"/>
</dbReference>
<reference evidence="3" key="1">
    <citation type="journal article" date="2020" name="Stud. Mycol.">
        <title>101 Dothideomycetes genomes: a test case for predicting lifestyles and emergence of pathogens.</title>
        <authorList>
            <person name="Haridas S."/>
            <person name="Albert R."/>
            <person name="Binder M."/>
            <person name="Bloem J."/>
            <person name="Labutti K."/>
            <person name="Salamov A."/>
            <person name="Andreopoulos B."/>
            <person name="Baker S."/>
            <person name="Barry K."/>
            <person name="Bills G."/>
            <person name="Bluhm B."/>
            <person name="Cannon C."/>
            <person name="Castanera R."/>
            <person name="Culley D."/>
            <person name="Daum C."/>
            <person name="Ezra D."/>
            <person name="Gonzalez J."/>
            <person name="Henrissat B."/>
            <person name="Kuo A."/>
            <person name="Liang C."/>
            <person name="Lipzen A."/>
            <person name="Lutzoni F."/>
            <person name="Magnuson J."/>
            <person name="Mondo S."/>
            <person name="Nolan M."/>
            <person name="Ohm R."/>
            <person name="Pangilinan J."/>
            <person name="Park H.-J."/>
            <person name="Ramirez L."/>
            <person name="Alfaro M."/>
            <person name="Sun H."/>
            <person name="Tritt A."/>
            <person name="Yoshinaga Y."/>
            <person name="Zwiers L.-H."/>
            <person name="Turgeon B."/>
            <person name="Goodwin S."/>
            <person name="Spatafora J."/>
            <person name="Crous P."/>
            <person name="Grigoriev I."/>
        </authorList>
    </citation>
    <scope>NUCLEOTIDE SEQUENCE</scope>
    <source>
        <strain evidence="3">CBS 113979</strain>
    </source>
</reference>
<feature type="compositionally biased region" description="Basic and acidic residues" evidence="1">
    <location>
        <begin position="256"/>
        <end position="272"/>
    </location>
</feature>
<organism evidence="3 4">
    <name type="scientific">Aulographum hederae CBS 113979</name>
    <dbReference type="NCBI Taxonomy" id="1176131"/>
    <lineage>
        <taxon>Eukaryota</taxon>
        <taxon>Fungi</taxon>
        <taxon>Dikarya</taxon>
        <taxon>Ascomycota</taxon>
        <taxon>Pezizomycotina</taxon>
        <taxon>Dothideomycetes</taxon>
        <taxon>Pleosporomycetidae</taxon>
        <taxon>Aulographales</taxon>
        <taxon>Aulographaceae</taxon>
    </lineage>
</organism>
<dbReference type="PANTHER" id="PTHR13097:SF7">
    <property type="entry name" value="GENERAL TRANSCRIPTION FACTOR IIE SUBUNIT 1"/>
    <property type="match status" value="1"/>
</dbReference>